<dbReference type="EMBL" id="JAPQKO010000007">
    <property type="protein sequence ID" value="KAJ5152551.1"/>
    <property type="molecule type" value="Genomic_DNA"/>
</dbReference>
<accession>A0A9W9HQH8</accession>
<reference evidence="1" key="1">
    <citation type="submission" date="2022-11" db="EMBL/GenBank/DDBJ databases">
        <authorList>
            <person name="Petersen C."/>
        </authorList>
    </citation>
    <scope>NUCLEOTIDE SEQUENCE</scope>
    <source>
        <strain evidence="1">IBT 21917</strain>
    </source>
</reference>
<gene>
    <name evidence="1" type="ORF">N7492_009831</name>
</gene>
<name>A0A9W9HQH8_9EURO</name>
<dbReference type="OrthoDB" id="3880401at2759"/>
<keyword evidence="2" id="KW-1185">Reference proteome</keyword>
<comment type="caution">
    <text evidence="1">The sequence shown here is derived from an EMBL/GenBank/DDBJ whole genome shotgun (WGS) entry which is preliminary data.</text>
</comment>
<evidence type="ECO:0000313" key="2">
    <source>
        <dbReference type="Proteomes" id="UP001146351"/>
    </source>
</evidence>
<dbReference type="Proteomes" id="UP001146351">
    <property type="component" value="Unassembled WGS sequence"/>
</dbReference>
<reference evidence="1" key="2">
    <citation type="journal article" date="2023" name="IMA Fungus">
        <title>Comparative genomic study of the Penicillium genus elucidates a diverse pangenome and 15 lateral gene transfer events.</title>
        <authorList>
            <person name="Petersen C."/>
            <person name="Sorensen T."/>
            <person name="Nielsen M.R."/>
            <person name="Sondergaard T.E."/>
            <person name="Sorensen J.L."/>
            <person name="Fitzpatrick D.A."/>
            <person name="Frisvad J.C."/>
            <person name="Nielsen K.L."/>
        </authorList>
    </citation>
    <scope>NUCLEOTIDE SEQUENCE</scope>
    <source>
        <strain evidence="1">IBT 21917</strain>
    </source>
</reference>
<proteinExistence type="predicted"/>
<evidence type="ECO:0000313" key="1">
    <source>
        <dbReference type="EMBL" id="KAJ5152551.1"/>
    </source>
</evidence>
<dbReference type="AlphaFoldDB" id="A0A9W9HQH8"/>
<protein>
    <submittedName>
        <fullName evidence="1">Uncharacterized protein</fullName>
    </submittedName>
</protein>
<sequence>MSHEDRPEPSLIYHVILMTSQSKETSRGQIAKVQVLGTYTSVRKAKNAAHSCLFDGGYEREWFPTFETNPAVLEKLAALKGTGLVLYALALDGTEFRVHISTSPNSLCLTSYNEDGRVSASLYYVVQITVPYCSHERKPVYEANIEGVFKTYAEARKSASTLLLSEEDGITASSYQEYTEADANERDCEYGENVIVHAASENGENYFISVIKCQELESVRLAEASFRIP</sequence>
<organism evidence="1 2">
    <name type="scientific">Penicillium capsulatum</name>
    <dbReference type="NCBI Taxonomy" id="69766"/>
    <lineage>
        <taxon>Eukaryota</taxon>
        <taxon>Fungi</taxon>
        <taxon>Dikarya</taxon>
        <taxon>Ascomycota</taxon>
        <taxon>Pezizomycotina</taxon>
        <taxon>Eurotiomycetes</taxon>
        <taxon>Eurotiomycetidae</taxon>
        <taxon>Eurotiales</taxon>
        <taxon>Aspergillaceae</taxon>
        <taxon>Penicillium</taxon>
    </lineage>
</organism>